<evidence type="ECO:0000256" key="2">
    <source>
        <dbReference type="ARBA" id="ARBA00022845"/>
    </source>
</evidence>
<proteinExistence type="inferred from homology"/>
<dbReference type="GeneID" id="112285134"/>
<dbReference type="SUPFAM" id="SSF55159">
    <property type="entry name" value="eIF1-like"/>
    <property type="match status" value="1"/>
</dbReference>
<evidence type="ECO:0000313" key="6">
    <source>
        <dbReference type="EnsemblPlants" id="Pp3c7_17980V3.2"/>
    </source>
</evidence>
<evidence type="ECO:0000313" key="7">
    <source>
        <dbReference type="Proteomes" id="UP000006727"/>
    </source>
</evidence>
<evidence type="ECO:0000256" key="1">
    <source>
        <dbReference type="ARBA" id="ARBA00005422"/>
    </source>
</evidence>
<reference evidence="6" key="3">
    <citation type="submission" date="2020-12" db="UniProtKB">
        <authorList>
            <consortium name="EnsemblPlants"/>
        </authorList>
    </citation>
    <scope>IDENTIFICATION</scope>
</reference>
<reference evidence="6 7" key="2">
    <citation type="journal article" date="2018" name="Plant J.">
        <title>The Physcomitrella patens chromosome-scale assembly reveals moss genome structure and evolution.</title>
        <authorList>
            <person name="Lang D."/>
            <person name="Ullrich K.K."/>
            <person name="Murat F."/>
            <person name="Fuchs J."/>
            <person name="Jenkins J."/>
            <person name="Haas F.B."/>
            <person name="Piednoel M."/>
            <person name="Gundlach H."/>
            <person name="Van Bel M."/>
            <person name="Meyberg R."/>
            <person name="Vives C."/>
            <person name="Morata J."/>
            <person name="Symeonidi A."/>
            <person name="Hiss M."/>
            <person name="Muchero W."/>
            <person name="Kamisugi Y."/>
            <person name="Saleh O."/>
            <person name="Blanc G."/>
            <person name="Decker E.L."/>
            <person name="van Gessel N."/>
            <person name="Grimwood J."/>
            <person name="Hayes R.D."/>
            <person name="Graham S.W."/>
            <person name="Gunter L.E."/>
            <person name="McDaniel S.F."/>
            <person name="Hoernstein S.N.W."/>
            <person name="Larsson A."/>
            <person name="Li F.W."/>
            <person name="Perroud P.F."/>
            <person name="Phillips J."/>
            <person name="Ranjan P."/>
            <person name="Rokshar D.S."/>
            <person name="Rothfels C.J."/>
            <person name="Schneider L."/>
            <person name="Shu S."/>
            <person name="Stevenson D.W."/>
            <person name="Thummler F."/>
            <person name="Tillich M."/>
            <person name="Villarreal Aguilar J.C."/>
            <person name="Widiez T."/>
            <person name="Wong G.K."/>
            <person name="Wymore A."/>
            <person name="Zhang Y."/>
            <person name="Zimmer A.D."/>
            <person name="Quatrano R.S."/>
            <person name="Mayer K.F.X."/>
            <person name="Goodstein D."/>
            <person name="Casacuberta J.M."/>
            <person name="Vandepoele K."/>
            <person name="Reski R."/>
            <person name="Cuming A.C."/>
            <person name="Tuskan G.A."/>
            <person name="Maumus F."/>
            <person name="Salse J."/>
            <person name="Schmutz J."/>
            <person name="Rensing S.A."/>
        </authorList>
    </citation>
    <scope>NUCLEOTIDE SEQUENCE [LARGE SCALE GENOMIC DNA]</scope>
    <source>
        <strain evidence="6 7">cv. Gransden 2004</strain>
    </source>
</reference>
<dbReference type="InterPro" id="IPR001950">
    <property type="entry name" value="SUI1"/>
</dbReference>
<dbReference type="Pfam" id="PF01253">
    <property type="entry name" value="SUI1"/>
    <property type="match status" value="1"/>
</dbReference>
<keyword evidence="3" id="KW-0648">Protein biosynthesis</keyword>
<evidence type="ECO:0000259" key="5">
    <source>
        <dbReference type="PROSITE" id="PS50296"/>
    </source>
</evidence>
<accession>A0A7I4EDG5</accession>
<dbReference type="GO" id="GO:0003743">
    <property type="term" value="F:translation initiation factor activity"/>
    <property type="evidence" value="ECO:0007669"/>
    <property type="project" value="InterPro"/>
</dbReference>
<dbReference type="RefSeq" id="XP_024381466.1">
    <property type="nucleotide sequence ID" value="XM_024525698.2"/>
</dbReference>
<dbReference type="InterPro" id="IPR005872">
    <property type="entry name" value="SUI1_arc_bac"/>
</dbReference>
<keyword evidence="2" id="KW-0810">Translation regulation</keyword>
<dbReference type="InterPro" id="IPR050318">
    <property type="entry name" value="DENR/SUI1_TIF"/>
</dbReference>
<feature type="region of interest" description="Disordered" evidence="4">
    <location>
        <begin position="64"/>
        <end position="91"/>
    </location>
</feature>
<organism evidence="6 7">
    <name type="scientific">Physcomitrium patens</name>
    <name type="common">Spreading-leaved earth moss</name>
    <name type="synonym">Physcomitrella patens</name>
    <dbReference type="NCBI Taxonomy" id="3218"/>
    <lineage>
        <taxon>Eukaryota</taxon>
        <taxon>Viridiplantae</taxon>
        <taxon>Streptophyta</taxon>
        <taxon>Embryophyta</taxon>
        <taxon>Bryophyta</taxon>
        <taxon>Bryophytina</taxon>
        <taxon>Bryopsida</taxon>
        <taxon>Funariidae</taxon>
        <taxon>Funariales</taxon>
        <taxon>Funariaceae</taxon>
        <taxon>Physcomitrium</taxon>
    </lineage>
</organism>
<dbReference type="InterPro" id="IPR036877">
    <property type="entry name" value="SUI1_dom_sf"/>
</dbReference>
<dbReference type="AlphaFoldDB" id="A0A7I4EDG5"/>
<dbReference type="EMBL" id="ABEU02000007">
    <property type="status" value="NOT_ANNOTATED_CDS"/>
    <property type="molecule type" value="Genomic_DNA"/>
</dbReference>
<reference evidence="6 7" key="1">
    <citation type="journal article" date="2008" name="Science">
        <title>The Physcomitrella genome reveals evolutionary insights into the conquest of land by plants.</title>
        <authorList>
            <person name="Rensing S."/>
            <person name="Lang D."/>
            <person name="Zimmer A."/>
            <person name="Terry A."/>
            <person name="Salamov A."/>
            <person name="Shapiro H."/>
            <person name="Nishiyama T."/>
            <person name="Perroud P.-F."/>
            <person name="Lindquist E."/>
            <person name="Kamisugi Y."/>
            <person name="Tanahashi T."/>
            <person name="Sakakibara K."/>
            <person name="Fujita T."/>
            <person name="Oishi K."/>
            <person name="Shin-I T."/>
            <person name="Kuroki Y."/>
            <person name="Toyoda A."/>
            <person name="Suzuki Y."/>
            <person name="Hashimoto A."/>
            <person name="Yamaguchi K."/>
            <person name="Sugano A."/>
            <person name="Kohara Y."/>
            <person name="Fujiyama A."/>
            <person name="Anterola A."/>
            <person name="Aoki S."/>
            <person name="Ashton N."/>
            <person name="Barbazuk W.B."/>
            <person name="Barker E."/>
            <person name="Bennetzen J."/>
            <person name="Bezanilla M."/>
            <person name="Blankenship R."/>
            <person name="Cho S.H."/>
            <person name="Dutcher S."/>
            <person name="Estelle M."/>
            <person name="Fawcett J.A."/>
            <person name="Gundlach H."/>
            <person name="Hanada K."/>
            <person name="Heyl A."/>
            <person name="Hicks K.A."/>
            <person name="Hugh J."/>
            <person name="Lohr M."/>
            <person name="Mayer K."/>
            <person name="Melkozernov A."/>
            <person name="Murata T."/>
            <person name="Nelson D."/>
            <person name="Pils B."/>
            <person name="Prigge M."/>
            <person name="Reiss B."/>
            <person name="Renner T."/>
            <person name="Rombauts S."/>
            <person name="Rushton P."/>
            <person name="Sanderfoot A."/>
            <person name="Schween G."/>
            <person name="Shiu S.-H."/>
            <person name="Stueber K."/>
            <person name="Theodoulou F.L."/>
            <person name="Tu H."/>
            <person name="Van de Peer Y."/>
            <person name="Verrier P.J."/>
            <person name="Waters E."/>
            <person name="Wood A."/>
            <person name="Yang L."/>
            <person name="Cove D."/>
            <person name="Cuming A."/>
            <person name="Hasebe M."/>
            <person name="Lucas S."/>
            <person name="Mishler D.B."/>
            <person name="Reski R."/>
            <person name="Grigoriev I."/>
            <person name="Quatrano R.S."/>
            <person name="Boore J.L."/>
        </authorList>
    </citation>
    <scope>NUCLEOTIDE SEQUENCE [LARGE SCALE GENOMIC DNA]</scope>
    <source>
        <strain evidence="6 7">cv. Gransden 2004</strain>
    </source>
</reference>
<protein>
    <recommendedName>
        <fullName evidence="5">SUI1 domain-containing protein</fullName>
    </recommendedName>
</protein>
<dbReference type="PANTHER" id="PTHR12789">
    <property type="entry name" value="DENSITY-REGULATED PROTEIN HOMOLOG"/>
    <property type="match status" value="1"/>
</dbReference>
<keyword evidence="7" id="KW-1185">Reference proteome</keyword>
<dbReference type="Proteomes" id="UP000006727">
    <property type="component" value="Chromosome 7"/>
</dbReference>
<evidence type="ECO:0000256" key="4">
    <source>
        <dbReference type="SAM" id="MobiDB-lite"/>
    </source>
</evidence>
<dbReference type="EnsemblPlants" id="Pp3c7_17980V3.2">
    <property type="protein sequence ID" value="Pp3c7_17980V3.2"/>
    <property type="gene ID" value="Pp3c7_17980"/>
</dbReference>
<evidence type="ECO:0000256" key="3">
    <source>
        <dbReference type="ARBA" id="ARBA00022917"/>
    </source>
</evidence>
<comment type="similarity">
    <text evidence="1">Belongs to the SUI1 family.</text>
</comment>
<name>A0A7I4EDG5_PHYPA</name>
<gene>
    <name evidence="6" type="primary">LOC112285134</name>
</gene>
<sequence length="168" mass="18302">MQLLVRFSIPRSEFIGARVQSSTAFSFCQPGPRVLRVFAGENKRQPNFIDIGAGSRRGWDEVKVNRSTQGSEVKKGKSSLGKKAEPARTPVTQVDVRPEQQNLIVEATKRGRGGKTVTLIKGLQLQEESLEALCKTLKTKMGSGGAVKEGEIEIQSAVVQSLSASDFR</sequence>
<dbReference type="GO" id="GO:0006417">
    <property type="term" value="P:regulation of translation"/>
    <property type="evidence" value="ECO:0007669"/>
    <property type="project" value="UniProtKB-KW"/>
</dbReference>
<dbReference type="PANTHER" id="PTHR12789:SF0">
    <property type="entry name" value="DENSITY-REGULATED PROTEIN"/>
    <property type="match status" value="1"/>
</dbReference>
<dbReference type="Gramene" id="Pp3c7_17980V3.2">
    <property type="protein sequence ID" value="Pp3c7_17980V3.2"/>
    <property type="gene ID" value="Pp3c7_17980"/>
</dbReference>
<dbReference type="Gene3D" id="3.30.780.10">
    <property type="entry name" value="SUI1-like domain"/>
    <property type="match status" value="1"/>
</dbReference>
<dbReference type="CDD" id="cd11567">
    <property type="entry name" value="YciH_like"/>
    <property type="match status" value="1"/>
</dbReference>
<feature type="domain" description="SUI1" evidence="5">
    <location>
        <begin position="104"/>
        <end position="155"/>
    </location>
</feature>
<dbReference type="PROSITE" id="PS50296">
    <property type="entry name" value="SUI1"/>
    <property type="match status" value="1"/>
</dbReference>